<dbReference type="SUPFAM" id="SSF52210">
    <property type="entry name" value="Succinyl-CoA synthetase domains"/>
    <property type="match status" value="2"/>
</dbReference>
<feature type="domain" description="ATP-grasp" evidence="2">
    <location>
        <begin position="685"/>
        <end position="902"/>
    </location>
</feature>
<dbReference type="InterPro" id="IPR003781">
    <property type="entry name" value="CoA-bd"/>
</dbReference>
<accession>A0A939RT65</accession>
<evidence type="ECO:0000313" key="5">
    <source>
        <dbReference type="Proteomes" id="UP000664209"/>
    </source>
</evidence>
<dbReference type="SMART" id="SM00881">
    <property type="entry name" value="CoA_binding"/>
    <property type="match status" value="1"/>
</dbReference>
<comment type="caution">
    <text evidence="4">The sequence shown here is derived from an EMBL/GenBank/DDBJ whole genome shotgun (WGS) entry which is preliminary data.</text>
</comment>
<dbReference type="SUPFAM" id="SSF51735">
    <property type="entry name" value="NAD(P)-binding Rossmann-fold domains"/>
    <property type="match status" value="1"/>
</dbReference>
<dbReference type="SUPFAM" id="SSF55729">
    <property type="entry name" value="Acyl-CoA N-acyltransferases (Nat)"/>
    <property type="match status" value="1"/>
</dbReference>
<dbReference type="InterPro" id="IPR000182">
    <property type="entry name" value="GNAT_dom"/>
</dbReference>
<dbReference type="CDD" id="cd04301">
    <property type="entry name" value="NAT_SF"/>
    <property type="match status" value="1"/>
</dbReference>
<gene>
    <name evidence="4" type="ORF">J4G33_01970</name>
</gene>
<keyword evidence="1" id="KW-0067">ATP-binding</keyword>
<dbReference type="Pfam" id="PF00583">
    <property type="entry name" value="Acetyltransf_1"/>
    <property type="match status" value="1"/>
</dbReference>
<dbReference type="InterPro" id="IPR016181">
    <property type="entry name" value="Acyl_CoA_acyltransferase"/>
</dbReference>
<evidence type="ECO:0000259" key="2">
    <source>
        <dbReference type="PROSITE" id="PS50975"/>
    </source>
</evidence>
<dbReference type="Gene3D" id="3.40.50.261">
    <property type="entry name" value="Succinyl-CoA synthetase domains"/>
    <property type="match status" value="2"/>
</dbReference>
<dbReference type="PANTHER" id="PTHR42793:SF1">
    <property type="entry name" value="PEPTIDYL-LYSINE N-ACETYLTRANSFERASE PATZ"/>
    <property type="match status" value="1"/>
</dbReference>
<dbReference type="Pfam" id="PF13607">
    <property type="entry name" value="Succ_CoA_lig"/>
    <property type="match status" value="1"/>
</dbReference>
<evidence type="ECO:0000313" key="4">
    <source>
        <dbReference type="EMBL" id="MBO1750564.1"/>
    </source>
</evidence>
<dbReference type="RefSeq" id="WP_208054200.1">
    <property type="nucleotide sequence ID" value="NZ_JAGEMK010000001.1"/>
</dbReference>
<dbReference type="Pfam" id="PF13380">
    <property type="entry name" value="CoA_binding_2"/>
    <property type="match status" value="1"/>
</dbReference>
<sequence>MGTDEDAATATGPEGEAYPVHWEADVVLRDGGTAHVRPIRVGDGDALQAFHVGQSERSTYFRFFAPLERLPDRDLARFTHVDHVDRVALVAVAGEQESEQIIAVARYDRTEPTMAEVAFNVADGHHGRGLGSVLLEHVAAAARERGITRFTAEVLPQNSQMLAIFREAGYVLDQHLDDGIVTVSFDIDPTDRSRAVMADREHRAEARSVHGMLTSRSALVVADGDGRRLAGAAAEHLAGAGLPVQVVGPVAVPQGGVARSDLAEAEGPVDLLVLAVSAASSVDVLRRAASLGARAVVVLSGGFVETGPDGVALQRHLVRSAHALGMRVLGPASYGFLRHGDEDHPTVNASLAARLPEAGTTGLFCQSAAMAVGILASARRRGLGLSTFVSSGNRADVSGNDVMQFWTEDDRTSVVGLYLESIGNPRKFSRVARRLAAVKPLVVLTAGRSGHVVPAGHAVRRTRAPRRALDEVMRQAGVIRVESTHQLLDVTQLLAHQPLPAGRRVNVVASSEPLAALVAEAAFSAGLTVGEQRAVPAIAADGSADLERLAEELEAVYADPACDAVVVVHVPTLGEVDPRVGPLVARAAAGSGRTTVACVAGLHGMVPELTAPDADGHPRTVPAYAAPEDGVLALAAAARYGAWRATDRGRPLDPEGVDRARARSLVEAALSRASGPVRLDQDQTAELLACYGLHLWPALPADDVESARAAAERLGWPVALKAAADHLRHRIDLGGVRLDIAGPEELAEDLTQMREHLTDLGAGDARFEVQRMAPGGVACVIRTSEDPRFGPVVAFGLAGDAVDLLGDVSYGVAPLTDVDVSEMVRAVRAGPRLFGYRGLPALDVGALEEVLARAATLAEDLPEVYSLELHPVVVAEHGAAVLGSRIELAGAGRADGARRALPE</sequence>
<keyword evidence="5" id="KW-1185">Reference proteome</keyword>
<evidence type="ECO:0000256" key="1">
    <source>
        <dbReference type="PROSITE-ProRule" id="PRU00409"/>
    </source>
</evidence>
<dbReference type="InterPro" id="IPR036291">
    <property type="entry name" value="NAD(P)-bd_dom_sf"/>
</dbReference>
<dbReference type="Gene3D" id="3.30.1490.20">
    <property type="entry name" value="ATP-grasp fold, A domain"/>
    <property type="match status" value="1"/>
</dbReference>
<dbReference type="InterPro" id="IPR011761">
    <property type="entry name" value="ATP-grasp"/>
</dbReference>
<reference evidence="4" key="1">
    <citation type="submission" date="2021-03" db="EMBL/GenBank/DDBJ databases">
        <title>Actinotalea soli sp. nov., isolated from soil.</title>
        <authorList>
            <person name="Ping W."/>
            <person name="Zhang J."/>
        </authorList>
    </citation>
    <scope>NUCLEOTIDE SEQUENCE</scope>
    <source>
        <strain evidence="4">BY-33</strain>
    </source>
</reference>
<dbReference type="PANTHER" id="PTHR42793">
    <property type="entry name" value="COA BINDING DOMAIN CONTAINING PROTEIN"/>
    <property type="match status" value="1"/>
</dbReference>
<dbReference type="PROSITE" id="PS50975">
    <property type="entry name" value="ATP_GRASP"/>
    <property type="match status" value="1"/>
</dbReference>
<keyword evidence="1" id="KW-0547">Nucleotide-binding</keyword>
<protein>
    <submittedName>
        <fullName evidence="4">GNAT family N-acetyltransferase</fullName>
    </submittedName>
</protein>
<dbReference type="PROSITE" id="PS51186">
    <property type="entry name" value="GNAT"/>
    <property type="match status" value="1"/>
</dbReference>
<dbReference type="GO" id="GO:0005524">
    <property type="term" value="F:ATP binding"/>
    <property type="evidence" value="ECO:0007669"/>
    <property type="project" value="UniProtKB-UniRule"/>
</dbReference>
<dbReference type="GO" id="GO:0046872">
    <property type="term" value="F:metal ion binding"/>
    <property type="evidence" value="ECO:0007669"/>
    <property type="project" value="InterPro"/>
</dbReference>
<dbReference type="SUPFAM" id="SSF56059">
    <property type="entry name" value="Glutathione synthetase ATP-binding domain-like"/>
    <property type="match status" value="1"/>
</dbReference>
<feature type="domain" description="N-acetyltransferase" evidence="3">
    <location>
        <begin position="34"/>
        <end position="188"/>
    </location>
</feature>
<dbReference type="InterPro" id="IPR016102">
    <property type="entry name" value="Succinyl-CoA_synth-like"/>
</dbReference>
<proteinExistence type="predicted"/>
<dbReference type="Gene3D" id="3.30.470.20">
    <property type="entry name" value="ATP-grasp fold, B domain"/>
    <property type="match status" value="1"/>
</dbReference>
<dbReference type="InterPro" id="IPR032875">
    <property type="entry name" value="Succ_CoA_lig_flav_dom"/>
</dbReference>
<dbReference type="Pfam" id="PF13549">
    <property type="entry name" value="ATP-grasp_5"/>
    <property type="match status" value="1"/>
</dbReference>
<dbReference type="Proteomes" id="UP000664209">
    <property type="component" value="Unassembled WGS sequence"/>
</dbReference>
<dbReference type="EMBL" id="JAGEMK010000001">
    <property type="protein sequence ID" value="MBO1750564.1"/>
    <property type="molecule type" value="Genomic_DNA"/>
</dbReference>
<dbReference type="Gene3D" id="3.40.50.720">
    <property type="entry name" value="NAD(P)-binding Rossmann-like Domain"/>
    <property type="match status" value="1"/>
</dbReference>
<dbReference type="Gene3D" id="3.40.630.30">
    <property type="match status" value="1"/>
</dbReference>
<dbReference type="InterPro" id="IPR013815">
    <property type="entry name" value="ATP_grasp_subdomain_1"/>
</dbReference>
<evidence type="ECO:0000259" key="3">
    <source>
        <dbReference type="PROSITE" id="PS51186"/>
    </source>
</evidence>
<dbReference type="GO" id="GO:0016747">
    <property type="term" value="F:acyltransferase activity, transferring groups other than amino-acyl groups"/>
    <property type="evidence" value="ECO:0007669"/>
    <property type="project" value="InterPro"/>
</dbReference>
<name>A0A939RT65_9CELL</name>
<dbReference type="AlphaFoldDB" id="A0A939RT65"/>
<organism evidence="4 5">
    <name type="scientific">Actinotalea soli</name>
    <dbReference type="NCBI Taxonomy" id="2819234"/>
    <lineage>
        <taxon>Bacteria</taxon>
        <taxon>Bacillati</taxon>
        <taxon>Actinomycetota</taxon>
        <taxon>Actinomycetes</taxon>
        <taxon>Micrococcales</taxon>
        <taxon>Cellulomonadaceae</taxon>
        <taxon>Actinotalea</taxon>
    </lineage>
</organism>